<evidence type="ECO:0000313" key="2">
    <source>
        <dbReference type="EMBL" id="CUQ67313.1"/>
    </source>
</evidence>
<dbReference type="Proteomes" id="UP000066284">
    <property type="component" value="Chromosome 1"/>
</dbReference>
<keyword evidence="3" id="KW-1185">Reference proteome</keyword>
<dbReference type="InterPro" id="IPR014955">
    <property type="entry name" value="DUF1826"/>
</dbReference>
<name>A0A0S4KS68_9BACT</name>
<dbReference type="EMBL" id="LN885086">
    <property type="protein sequence ID" value="CUQ67313.1"/>
    <property type="molecule type" value="Genomic_DNA"/>
</dbReference>
<protein>
    <recommendedName>
        <fullName evidence="4">DUF1826 domain-containing protein</fullName>
    </recommendedName>
</protein>
<feature type="region of interest" description="Disordered" evidence="1">
    <location>
        <begin position="1"/>
        <end position="21"/>
    </location>
</feature>
<proteinExistence type="predicted"/>
<accession>A0A0S4KS68</accession>
<dbReference type="Pfam" id="PF08856">
    <property type="entry name" value="DUF1826"/>
    <property type="match status" value="1"/>
</dbReference>
<dbReference type="KEGG" id="nio:NITINOP_2341"/>
<gene>
    <name evidence="2" type="ORF">NITINOP_2341</name>
</gene>
<dbReference type="RefSeq" id="WP_062485545.1">
    <property type="nucleotide sequence ID" value="NZ_LN885086.1"/>
</dbReference>
<reference evidence="3" key="1">
    <citation type="submission" date="2015-09" db="EMBL/GenBank/DDBJ databases">
        <authorList>
            <person name="Daims H."/>
        </authorList>
    </citation>
    <scope>NUCLEOTIDE SEQUENCE [LARGE SCALE GENOMIC DNA]</scope>
</reference>
<evidence type="ECO:0008006" key="4">
    <source>
        <dbReference type="Google" id="ProtNLM"/>
    </source>
</evidence>
<evidence type="ECO:0000256" key="1">
    <source>
        <dbReference type="SAM" id="MobiDB-lite"/>
    </source>
</evidence>
<organism evidence="2 3">
    <name type="scientific">Candidatus Nitrospira inopinata</name>
    <dbReference type="NCBI Taxonomy" id="1715989"/>
    <lineage>
        <taxon>Bacteria</taxon>
        <taxon>Pseudomonadati</taxon>
        <taxon>Nitrospirota</taxon>
        <taxon>Nitrospiria</taxon>
        <taxon>Nitrospirales</taxon>
        <taxon>Nitrospiraceae</taxon>
        <taxon>Nitrospira</taxon>
    </lineage>
</organism>
<evidence type="ECO:0000313" key="3">
    <source>
        <dbReference type="Proteomes" id="UP000066284"/>
    </source>
</evidence>
<sequence length="246" mass="27194">MKAHRHHPATEDDPTGRSVSTIRIDGMAVDSSPLPRNMVIITDWSNIDRLADPTKNLLLYPWLPSASLQQAIVTRPFAELPQMALPLPKDKLAGAATMVEDDLARRLLEECAPALAAFASIAPAGNLYLSLRKTREQSCPLFHVDRYPLRLLCTLRGPGTEWLDDEQVNRKGLGQGDNRKVAPPHATVYAAQPFQILVLKGDGGCGTSRGVVHRSPIVPASSDGRWYLRIDPLPTTRPMVREWSRL</sequence>
<dbReference type="AlphaFoldDB" id="A0A0S4KS68"/>